<dbReference type="Proteomes" id="UP000192441">
    <property type="component" value="Unassembled WGS sequence"/>
</dbReference>
<dbReference type="EMBL" id="MVHM01000002">
    <property type="protein sequence ID" value="ORA40411.1"/>
    <property type="molecule type" value="Genomic_DNA"/>
</dbReference>
<dbReference type="EMBL" id="AP022607">
    <property type="protein sequence ID" value="BBZ14923.1"/>
    <property type="molecule type" value="Genomic_DNA"/>
</dbReference>
<dbReference type="RefSeq" id="WP_083130838.1">
    <property type="nucleotide sequence ID" value="NZ_AP022607.1"/>
</dbReference>
<organism evidence="4 5">
    <name type="scientific">Mycobacterium branderi</name>
    <dbReference type="NCBI Taxonomy" id="43348"/>
    <lineage>
        <taxon>Bacteria</taxon>
        <taxon>Bacillati</taxon>
        <taxon>Actinomycetota</taxon>
        <taxon>Actinomycetes</taxon>
        <taxon>Mycobacteriales</taxon>
        <taxon>Mycobacteriaceae</taxon>
        <taxon>Mycobacterium</taxon>
    </lineage>
</organism>
<sequence>MPDVTLSDICSEHRRRYPDRLAVIDGAKRYTWPQLDDRVNAAARMLAQRGVAKGERVLWLAQTSSRFLELMLACARLGAMICPANWRQSGEEIAFVIDDFDPKVIVWQDEEIGERVRSARDLVSSNASWIRHDSDEPGCYDDLVAAASPEPVCADVDAHDALLVIYTAAHSGRPAGSMLSHRNLIAMALQTGKITNADENCIFVNSGPLFHIGNFQFDSLPVFVMGGTNVYIRRVDEEELLRLIAAERVTSAFLMPPTIMKMKELNTTFGLDISSLRPGAFAPLWGDALPPDTTRWGSDSGGFGQTEVTGLSVLNGYGGKGIGNSGRPGSLCQVRIVDPDGVEVPDGSTGEIMVRGDTVHLGYWNRPEVNAARMRDGWWHTTDAGRRETDGTITFLGTLTRMIKSAAENIYPPEVESCLSSHPAVKQAAVIGVPDPRYTQSVKAIVVLEDNQSATEAELIEHCRARIASYKKPKSVEFVDALPTVEGRVDYDALDDKFGGGGYPGGANSGGVGTT</sequence>
<reference evidence="4 5" key="1">
    <citation type="submission" date="2016-12" db="EMBL/GenBank/DDBJ databases">
        <title>The new phylogeny of genus Mycobacterium.</title>
        <authorList>
            <person name="Tortoli E."/>
            <person name="Trovato A."/>
            <person name="Cirillo D.M."/>
        </authorList>
    </citation>
    <scope>NUCLEOTIDE SEQUENCE [LARGE SCALE GENOMIC DNA]</scope>
    <source>
        <strain evidence="4 5">DSM 44624</strain>
    </source>
</reference>
<dbReference type="CDD" id="cd17636">
    <property type="entry name" value="PtmA"/>
    <property type="match status" value="1"/>
</dbReference>
<keyword evidence="3" id="KW-0614">Plasmid</keyword>
<name>A0A7I7WEI5_9MYCO</name>
<dbReference type="InterPro" id="IPR025110">
    <property type="entry name" value="AMP-bd_C"/>
</dbReference>
<dbReference type="InterPro" id="IPR045851">
    <property type="entry name" value="AMP-bd_C_sf"/>
</dbReference>
<dbReference type="Pfam" id="PF00501">
    <property type="entry name" value="AMP-binding"/>
    <property type="match status" value="1"/>
</dbReference>
<evidence type="ECO:0000259" key="1">
    <source>
        <dbReference type="Pfam" id="PF00501"/>
    </source>
</evidence>
<reference evidence="3" key="3">
    <citation type="submission" date="2020-02" db="EMBL/GenBank/DDBJ databases">
        <authorList>
            <person name="Matsumoto Y."/>
            <person name="Motooka D."/>
            <person name="Nakamura S."/>
        </authorList>
    </citation>
    <scope>NUCLEOTIDE SEQUENCE</scope>
    <source>
        <strain evidence="3">JCM 12687</strain>
        <plasmid evidence="3">pJCM12687</plasmid>
    </source>
</reference>
<dbReference type="OrthoDB" id="9803968at2"/>
<dbReference type="GO" id="GO:0031956">
    <property type="term" value="F:medium-chain fatty acid-CoA ligase activity"/>
    <property type="evidence" value="ECO:0007669"/>
    <property type="project" value="TreeGrafter"/>
</dbReference>
<proteinExistence type="predicted"/>
<keyword evidence="6" id="KW-1185">Reference proteome</keyword>
<evidence type="ECO:0000313" key="3">
    <source>
        <dbReference type="EMBL" id="BBZ14923.1"/>
    </source>
</evidence>
<accession>A0A7I7WEI5</accession>
<protein>
    <submittedName>
        <fullName evidence="3 4">Acyl-CoA synthetase</fullName>
    </submittedName>
</protein>
<reference evidence="3 6" key="2">
    <citation type="journal article" date="2019" name="Emerg. Microbes Infect.">
        <title>Comprehensive subspecies identification of 175 nontuberculous mycobacteria species based on 7547 genomic profiles.</title>
        <authorList>
            <person name="Matsumoto Y."/>
            <person name="Kinjo T."/>
            <person name="Motooka D."/>
            <person name="Nabeya D."/>
            <person name="Jung N."/>
            <person name="Uechi K."/>
            <person name="Horii T."/>
            <person name="Iida T."/>
            <person name="Fujita J."/>
            <person name="Nakamura S."/>
        </authorList>
    </citation>
    <scope>NUCLEOTIDE SEQUENCE [LARGE SCALE GENOMIC DNA]</scope>
    <source>
        <strain evidence="3 6">JCM 12687</strain>
        <plasmid evidence="3">pJCM12687</plasmid>
    </source>
</reference>
<dbReference type="AlphaFoldDB" id="A0A7I7WEI5"/>
<evidence type="ECO:0000313" key="5">
    <source>
        <dbReference type="Proteomes" id="UP000192441"/>
    </source>
</evidence>
<dbReference type="PANTHER" id="PTHR43201:SF32">
    <property type="entry name" value="2-SUCCINYLBENZOATE--COA LIGASE, CHLOROPLASTIC_PEROXISOMAL"/>
    <property type="match status" value="1"/>
</dbReference>
<dbReference type="SUPFAM" id="SSF56801">
    <property type="entry name" value="Acetyl-CoA synthetase-like"/>
    <property type="match status" value="1"/>
</dbReference>
<feature type="domain" description="AMP-binding enzyme C-terminal" evidence="2">
    <location>
        <begin position="414"/>
        <end position="484"/>
    </location>
</feature>
<evidence type="ECO:0000259" key="2">
    <source>
        <dbReference type="Pfam" id="PF13193"/>
    </source>
</evidence>
<dbReference type="Proteomes" id="UP000467379">
    <property type="component" value="Plasmid pJCM12687"/>
</dbReference>
<dbReference type="InterPro" id="IPR042099">
    <property type="entry name" value="ANL_N_sf"/>
</dbReference>
<dbReference type="Gene3D" id="3.30.300.30">
    <property type="match status" value="1"/>
</dbReference>
<dbReference type="PANTHER" id="PTHR43201">
    <property type="entry name" value="ACYL-COA SYNTHETASE"/>
    <property type="match status" value="1"/>
</dbReference>
<dbReference type="Gene3D" id="3.40.50.12780">
    <property type="entry name" value="N-terminal domain of ligase-like"/>
    <property type="match status" value="1"/>
</dbReference>
<geneLocation type="plasmid" evidence="3 6">
    <name>pJCM12687</name>
</geneLocation>
<gene>
    <name evidence="3" type="primary">fadD_2</name>
    <name evidence="4" type="ORF">BST20_07760</name>
    <name evidence="3" type="ORF">MBRA_51180</name>
</gene>
<dbReference type="GO" id="GO:0006631">
    <property type="term" value="P:fatty acid metabolic process"/>
    <property type="evidence" value="ECO:0007669"/>
    <property type="project" value="TreeGrafter"/>
</dbReference>
<evidence type="ECO:0000313" key="4">
    <source>
        <dbReference type="EMBL" id="ORA40411.1"/>
    </source>
</evidence>
<evidence type="ECO:0000313" key="6">
    <source>
        <dbReference type="Proteomes" id="UP000467379"/>
    </source>
</evidence>
<dbReference type="InterPro" id="IPR000873">
    <property type="entry name" value="AMP-dep_synth/lig_dom"/>
</dbReference>
<feature type="domain" description="AMP-dependent synthetase/ligase" evidence="1">
    <location>
        <begin position="12"/>
        <end position="364"/>
    </location>
</feature>
<dbReference type="Pfam" id="PF13193">
    <property type="entry name" value="AMP-binding_C"/>
    <property type="match status" value="1"/>
</dbReference>